<dbReference type="PANTHER" id="PTHR34800">
    <property type="entry name" value="TETRAPYRROLE-BINDING PROTEIN, CHLOROPLASTIC"/>
    <property type="match status" value="1"/>
</dbReference>
<evidence type="ECO:0000259" key="2">
    <source>
        <dbReference type="Pfam" id="PF05419"/>
    </source>
</evidence>
<proteinExistence type="predicted"/>
<reference evidence="3" key="1">
    <citation type="submission" date="2016-09" db="EMBL/GenBank/DDBJ databases">
        <title>Draft genome of thermotolerant cyanobacterium Desertifilum sp. strain IPPAS B-1220.</title>
        <authorList>
            <person name="Sinetova M.A."/>
            <person name="Bolakhan K."/>
            <person name="Zayadan B.K."/>
            <person name="Mironov K.S."/>
            <person name="Ustinova V."/>
            <person name="Kupriyanova E.V."/>
            <person name="Sidorov R.A."/>
            <person name="Skrypnik A.N."/>
            <person name="Gogoleva N.E."/>
            <person name="Gogolev Y.V."/>
            <person name="Los D.A."/>
        </authorList>
    </citation>
    <scope>NUCLEOTIDE SEQUENCE [LARGE SCALE GENOMIC DNA]</scope>
    <source>
        <strain evidence="3">IPPAS B-1220</strain>
    </source>
</reference>
<gene>
    <name evidence="3" type="ORF">BH720_15015</name>
</gene>
<evidence type="ECO:0000256" key="1">
    <source>
        <dbReference type="SAM" id="Coils"/>
    </source>
</evidence>
<evidence type="ECO:0000313" key="3">
    <source>
        <dbReference type="EMBL" id="OEJ74524.1"/>
    </source>
</evidence>
<dbReference type="InterPro" id="IPR008629">
    <property type="entry name" value="GUN4-like"/>
</dbReference>
<comment type="caution">
    <text evidence="3">The sequence shown here is derived from an EMBL/GenBank/DDBJ whole genome shotgun (WGS) entry which is preliminary data.</text>
</comment>
<dbReference type="SUPFAM" id="SSF140869">
    <property type="entry name" value="GUN4-like"/>
    <property type="match status" value="1"/>
</dbReference>
<name>A0A1E5QIV5_9CYAN</name>
<dbReference type="Gene3D" id="1.25.40.620">
    <property type="match status" value="1"/>
</dbReference>
<feature type="domain" description="GUN4-like" evidence="2">
    <location>
        <begin position="125"/>
        <end position="245"/>
    </location>
</feature>
<organism evidence="3">
    <name type="scientific">Desertifilum tharense IPPAS B-1220</name>
    <dbReference type="NCBI Taxonomy" id="1781255"/>
    <lineage>
        <taxon>Bacteria</taxon>
        <taxon>Bacillati</taxon>
        <taxon>Cyanobacteriota</taxon>
        <taxon>Cyanophyceae</taxon>
        <taxon>Desertifilales</taxon>
        <taxon>Desertifilaceae</taxon>
        <taxon>Desertifilum</taxon>
    </lineage>
</organism>
<dbReference type="STRING" id="1781255.BH720_15015"/>
<feature type="coiled-coil region" evidence="1">
    <location>
        <begin position="63"/>
        <end position="111"/>
    </location>
</feature>
<dbReference type="OrthoDB" id="7915178at2"/>
<accession>A0A1E5QIV5</accession>
<dbReference type="EMBL" id="MJGC01000066">
    <property type="protein sequence ID" value="OEJ74524.1"/>
    <property type="molecule type" value="Genomic_DNA"/>
</dbReference>
<dbReference type="PANTHER" id="PTHR34800:SF1">
    <property type="entry name" value="TETRAPYRROLE-BINDING PROTEIN, CHLOROPLASTIC"/>
    <property type="match status" value="1"/>
</dbReference>
<protein>
    <recommendedName>
        <fullName evidence="2">GUN4-like domain-containing protein</fullName>
    </recommendedName>
</protein>
<sequence>MKLSDYARQAGVSYKTAWRWWKAGVLTGYQLPSGTIVIDSQPEQTRPLNREVCQASDSTAARLAGFETKLEALQASLHQAAIERSHLLAELETAKRDRAELLTLVQQLLRDLQSLNFPAPARWPSEVGMDYTHLEMLLADGKWREADEYTWLLLLAITQQETAGCLGLEDVAGFPQTDLQTIDRLWVDFSGGLFGLSIQLEIFASVEYAYPEFCDRVGWRVRQKWLYYDELNFSLNAPAGHLPVCVWRKRSCYGVGFVSAADSAIAFANRLLNN</sequence>
<dbReference type="Gene3D" id="1.10.10.1770">
    <property type="entry name" value="Gun4-like"/>
    <property type="match status" value="1"/>
</dbReference>
<dbReference type="CDD" id="cd16383">
    <property type="entry name" value="GUN4"/>
    <property type="match status" value="1"/>
</dbReference>
<dbReference type="Pfam" id="PF05419">
    <property type="entry name" value="GUN4"/>
    <property type="match status" value="1"/>
</dbReference>
<dbReference type="AlphaFoldDB" id="A0A1E5QIV5"/>
<keyword evidence="1" id="KW-0175">Coiled coil</keyword>
<dbReference type="GO" id="GO:0046906">
    <property type="term" value="F:tetrapyrrole binding"/>
    <property type="evidence" value="ECO:0007669"/>
    <property type="project" value="TreeGrafter"/>
</dbReference>
<dbReference type="RefSeq" id="WP_069968022.1">
    <property type="nucleotide sequence ID" value="NZ_CM124774.1"/>
</dbReference>
<dbReference type="InterPro" id="IPR037215">
    <property type="entry name" value="GUN4-like_sf"/>
</dbReference>